<evidence type="ECO:0008006" key="13">
    <source>
        <dbReference type="Google" id="ProtNLM"/>
    </source>
</evidence>
<dbReference type="AlphaFoldDB" id="A0A6V7GW55"/>
<dbReference type="InterPro" id="IPR004117">
    <property type="entry name" value="7tm6_olfct_rcpt"/>
</dbReference>
<keyword evidence="3" id="KW-0716">Sensory transduction</keyword>
<keyword evidence="9" id="KW-0807">Transducer</keyword>
<keyword evidence="4 10" id="KW-0812">Transmembrane</keyword>
<evidence type="ECO:0000256" key="4">
    <source>
        <dbReference type="ARBA" id="ARBA00022692"/>
    </source>
</evidence>
<dbReference type="Pfam" id="PF02949">
    <property type="entry name" value="7tm_6"/>
    <property type="match status" value="1"/>
</dbReference>
<evidence type="ECO:0000256" key="5">
    <source>
        <dbReference type="ARBA" id="ARBA00022725"/>
    </source>
</evidence>
<keyword evidence="12" id="KW-1185">Reference proteome</keyword>
<dbReference type="GO" id="GO:0005886">
    <property type="term" value="C:plasma membrane"/>
    <property type="evidence" value="ECO:0007669"/>
    <property type="project" value="UniProtKB-SubCell"/>
</dbReference>
<dbReference type="GO" id="GO:0004984">
    <property type="term" value="F:olfactory receptor activity"/>
    <property type="evidence" value="ECO:0007669"/>
    <property type="project" value="InterPro"/>
</dbReference>
<feature type="transmembrane region" description="Helical" evidence="10">
    <location>
        <begin position="12"/>
        <end position="33"/>
    </location>
</feature>
<evidence type="ECO:0000256" key="8">
    <source>
        <dbReference type="ARBA" id="ARBA00023170"/>
    </source>
</evidence>
<keyword evidence="7 10" id="KW-0472">Membrane</keyword>
<dbReference type="PANTHER" id="PTHR21137:SF35">
    <property type="entry name" value="ODORANT RECEPTOR 19A-RELATED"/>
    <property type="match status" value="1"/>
</dbReference>
<keyword evidence="6 10" id="KW-1133">Transmembrane helix</keyword>
<name>A0A6V7GW55_9HYME</name>
<evidence type="ECO:0000256" key="1">
    <source>
        <dbReference type="ARBA" id="ARBA00004651"/>
    </source>
</evidence>
<dbReference type="PANTHER" id="PTHR21137">
    <property type="entry name" value="ODORANT RECEPTOR"/>
    <property type="match status" value="1"/>
</dbReference>
<organism evidence="11 12">
    <name type="scientific">Heterotrigona itama</name>
    <dbReference type="NCBI Taxonomy" id="395501"/>
    <lineage>
        <taxon>Eukaryota</taxon>
        <taxon>Metazoa</taxon>
        <taxon>Ecdysozoa</taxon>
        <taxon>Arthropoda</taxon>
        <taxon>Hexapoda</taxon>
        <taxon>Insecta</taxon>
        <taxon>Pterygota</taxon>
        <taxon>Neoptera</taxon>
        <taxon>Endopterygota</taxon>
        <taxon>Hymenoptera</taxon>
        <taxon>Apocrita</taxon>
        <taxon>Aculeata</taxon>
        <taxon>Apoidea</taxon>
        <taxon>Anthophila</taxon>
        <taxon>Apidae</taxon>
        <taxon>Heterotrigona</taxon>
    </lineage>
</organism>
<keyword evidence="2" id="KW-1003">Cell membrane</keyword>
<feature type="non-terminal residue" evidence="11">
    <location>
        <position position="1"/>
    </location>
</feature>
<feature type="non-terminal residue" evidence="11">
    <location>
        <position position="93"/>
    </location>
</feature>
<protein>
    <recommendedName>
        <fullName evidence="13">Odorant receptor</fullName>
    </recommendedName>
</protein>
<evidence type="ECO:0000256" key="10">
    <source>
        <dbReference type="SAM" id="Phobius"/>
    </source>
</evidence>
<reference evidence="11" key="1">
    <citation type="submission" date="2020-07" db="EMBL/GenBank/DDBJ databases">
        <authorList>
            <person name="Nazaruddin N."/>
        </authorList>
    </citation>
    <scope>NUCLEOTIDE SEQUENCE</scope>
</reference>
<comment type="caution">
    <text evidence="11">The sequence shown here is derived from an EMBL/GenBank/DDBJ whole genome shotgun (WGS) entry which is preliminary data.</text>
</comment>
<evidence type="ECO:0000313" key="11">
    <source>
        <dbReference type="EMBL" id="CAD1469231.1"/>
    </source>
</evidence>
<dbReference type="EMBL" id="CAJDYZ010002015">
    <property type="protein sequence ID" value="CAD1469231.1"/>
    <property type="molecule type" value="Genomic_DNA"/>
</dbReference>
<proteinExistence type="predicted"/>
<gene>
    <name evidence="11" type="ORF">MHI_LOCUS115912</name>
</gene>
<dbReference type="OrthoDB" id="7530072at2759"/>
<dbReference type="GO" id="GO:0005549">
    <property type="term" value="F:odorant binding"/>
    <property type="evidence" value="ECO:0007669"/>
    <property type="project" value="InterPro"/>
</dbReference>
<evidence type="ECO:0000256" key="2">
    <source>
        <dbReference type="ARBA" id="ARBA00022475"/>
    </source>
</evidence>
<comment type="subcellular location">
    <subcellularLocation>
        <location evidence="1">Cell membrane</location>
        <topology evidence="1">Multi-pass membrane protein</topology>
    </subcellularLocation>
</comment>
<sequence length="93" mass="10522">FCKSVTPVNDGLETLTSIAIVILHLVIMFLNNYSGQLVINNSGDIFHESYDSTWYYIPLKAQKLLLFIMLRSSKKCEFNISGLFVSCYEGFSA</sequence>
<evidence type="ECO:0000256" key="6">
    <source>
        <dbReference type="ARBA" id="ARBA00022989"/>
    </source>
</evidence>
<evidence type="ECO:0000256" key="7">
    <source>
        <dbReference type="ARBA" id="ARBA00023136"/>
    </source>
</evidence>
<dbReference type="GO" id="GO:0007165">
    <property type="term" value="P:signal transduction"/>
    <property type="evidence" value="ECO:0007669"/>
    <property type="project" value="UniProtKB-KW"/>
</dbReference>
<evidence type="ECO:0000256" key="3">
    <source>
        <dbReference type="ARBA" id="ARBA00022606"/>
    </source>
</evidence>
<keyword evidence="5" id="KW-0552">Olfaction</keyword>
<keyword evidence="8" id="KW-0675">Receptor</keyword>
<accession>A0A6V7GW55</accession>
<evidence type="ECO:0000313" key="12">
    <source>
        <dbReference type="Proteomes" id="UP000752696"/>
    </source>
</evidence>
<evidence type="ECO:0000256" key="9">
    <source>
        <dbReference type="ARBA" id="ARBA00023224"/>
    </source>
</evidence>
<dbReference type="Proteomes" id="UP000752696">
    <property type="component" value="Unassembled WGS sequence"/>
</dbReference>